<protein>
    <submittedName>
        <fullName evidence="1">Uncharacterized protein</fullName>
    </submittedName>
</protein>
<proteinExistence type="predicted"/>
<accession>A0A1W1D0Q0</accession>
<sequence length="342" mass="40309">MEVLREKLVADKIIKTPVPYGKIIVVGAIIGLSKKKGFCYAKNSNIENKNGLSELLKIDVGTLKNYLTSLEKDEIIYRYYAGKERRLRISKRLIEKYPEIKQIITDESQIITDESQIITDESQIITNESQIIIYAYYIYKVNKSISKLKENKNKDFWLVNLEDESFKNWLKTNSLDYKQSQKKAFDAISTFYPVASQTKGARVAFEKLEEVELKELFESMPMFLDHVTKQREKNFLANEHEYKYIQKFVNYISEKSFKNYQKKFQKERTFGIDEFEAFLERVEEYAYEMDANAFFVPSPADEHLDFKQLQVIVWNCKTKARTIEELRPFCRTLTGFKEEVAS</sequence>
<evidence type="ECO:0000313" key="1">
    <source>
        <dbReference type="EMBL" id="SFV71497.1"/>
    </source>
</evidence>
<gene>
    <name evidence="1" type="ORF">MNB_SV-13-400</name>
</gene>
<name>A0A1W1D0Q0_9ZZZZ</name>
<organism evidence="1">
    <name type="scientific">hydrothermal vent metagenome</name>
    <dbReference type="NCBI Taxonomy" id="652676"/>
    <lineage>
        <taxon>unclassified sequences</taxon>
        <taxon>metagenomes</taxon>
        <taxon>ecological metagenomes</taxon>
    </lineage>
</organism>
<dbReference type="EMBL" id="FPHM01000253">
    <property type="protein sequence ID" value="SFV71497.1"/>
    <property type="molecule type" value="Genomic_DNA"/>
</dbReference>
<dbReference type="AlphaFoldDB" id="A0A1W1D0Q0"/>
<reference evidence="1" key="1">
    <citation type="submission" date="2016-10" db="EMBL/GenBank/DDBJ databases">
        <authorList>
            <person name="de Groot N.N."/>
        </authorList>
    </citation>
    <scope>NUCLEOTIDE SEQUENCE</scope>
</reference>